<dbReference type="Proteomes" id="UP000294802">
    <property type="component" value="Unassembled WGS sequence"/>
</dbReference>
<organism evidence="5 6">
    <name type="scientific">Macrococcus lamae</name>
    <dbReference type="NCBI Taxonomy" id="198484"/>
    <lineage>
        <taxon>Bacteria</taxon>
        <taxon>Bacillati</taxon>
        <taxon>Bacillota</taxon>
        <taxon>Bacilli</taxon>
        <taxon>Bacillales</taxon>
        <taxon>Staphylococcaceae</taxon>
        <taxon>Macrococcus</taxon>
    </lineage>
</organism>
<dbReference type="OrthoDB" id="43195at2"/>
<dbReference type="PANTHER" id="PTHR30146">
    <property type="entry name" value="LACI-RELATED TRANSCRIPTIONAL REPRESSOR"/>
    <property type="match status" value="1"/>
</dbReference>
<dbReference type="EMBL" id="SCWB01000002">
    <property type="protein sequence ID" value="TDM12817.1"/>
    <property type="molecule type" value="Genomic_DNA"/>
</dbReference>
<dbReference type="GO" id="GO:0000976">
    <property type="term" value="F:transcription cis-regulatory region binding"/>
    <property type="evidence" value="ECO:0007669"/>
    <property type="project" value="TreeGrafter"/>
</dbReference>
<dbReference type="SUPFAM" id="SSF53822">
    <property type="entry name" value="Periplasmic binding protein-like I"/>
    <property type="match status" value="1"/>
</dbReference>
<dbReference type="RefSeq" id="WP_133443032.1">
    <property type="nucleotide sequence ID" value="NZ_SCWB01000002.1"/>
</dbReference>
<evidence type="ECO:0000256" key="3">
    <source>
        <dbReference type="ARBA" id="ARBA00023163"/>
    </source>
</evidence>
<dbReference type="InterPro" id="IPR028082">
    <property type="entry name" value="Peripla_BP_I"/>
</dbReference>
<dbReference type="Pfam" id="PF00356">
    <property type="entry name" value="LacI"/>
    <property type="match status" value="1"/>
</dbReference>
<dbReference type="Gene3D" id="3.40.50.2300">
    <property type="match status" value="2"/>
</dbReference>
<keyword evidence="2" id="KW-0238">DNA-binding</keyword>
<evidence type="ECO:0000313" key="6">
    <source>
        <dbReference type="Proteomes" id="UP000294802"/>
    </source>
</evidence>
<accession>A0A4R6BWJ9</accession>
<keyword evidence="6" id="KW-1185">Reference proteome</keyword>
<evidence type="ECO:0000256" key="1">
    <source>
        <dbReference type="ARBA" id="ARBA00023015"/>
    </source>
</evidence>
<keyword evidence="1" id="KW-0805">Transcription regulation</keyword>
<dbReference type="Gene3D" id="1.10.260.40">
    <property type="entry name" value="lambda repressor-like DNA-binding domains"/>
    <property type="match status" value="1"/>
</dbReference>
<dbReference type="PANTHER" id="PTHR30146:SF109">
    <property type="entry name" value="HTH-TYPE TRANSCRIPTIONAL REGULATOR GALS"/>
    <property type="match status" value="1"/>
</dbReference>
<name>A0A4R6BWJ9_9STAP</name>
<keyword evidence="3" id="KW-0804">Transcription</keyword>
<dbReference type="PROSITE" id="PS50932">
    <property type="entry name" value="HTH_LACI_2"/>
    <property type="match status" value="1"/>
</dbReference>
<dbReference type="CDD" id="cd06294">
    <property type="entry name" value="PBP1_MalR-like"/>
    <property type="match status" value="1"/>
</dbReference>
<sequence>MITIKDVAKRAGVAPSTVSRVISNHPAISEKTRDKVRKVMVELGYIPNVSARRLVTQQSHTIGLLLKTASKEMTQNPFFTDVLMSISKICKDNHYSTVISTSMNEEELLTEVKQLVKSNSVDGFILLYSKSNDKVINYLQSINFPFVILGKKLSPLSNEIYIDNDNIMAAYQLTDHMIELGHNTIVFIAENASYAVNEDRVQGYERACLKAGLIPRVFEGAAGTEEVKHIIAEIRTLEPSPTAIITSDSMMNLNVLSELYQQQLKVPDDIQTATFNDSYFNEAACPPQTVVNIYPESLGAEAGNSLIEYLHNPDMIKKNIIIPTSIIERSSTKPLKERVL</sequence>
<gene>
    <name evidence="5" type="ORF">ERX29_02100</name>
</gene>
<evidence type="ECO:0000256" key="2">
    <source>
        <dbReference type="ARBA" id="ARBA00023125"/>
    </source>
</evidence>
<feature type="domain" description="HTH lacI-type" evidence="4">
    <location>
        <begin position="2"/>
        <end position="56"/>
    </location>
</feature>
<dbReference type="Pfam" id="PF13377">
    <property type="entry name" value="Peripla_BP_3"/>
    <property type="match status" value="1"/>
</dbReference>
<dbReference type="InterPro" id="IPR000843">
    <property type="entry name" value="HTH_LacI"/>
</dbReference>
<dbReference type="InterPro" id="IPR010982">
    <property type="entry name" value="Lambda_DNA-bd_dom_sf"/>
</dbReference>
<proteinExistence type="predicted"/>
<reference evidence="5 6" key="1">
    <citation type="submission" date="2019-01" db="EMBL/GenBank/DDBJ databases">
        <title>Draft genome sequences of the type strains of six Macrococcus species.</title>
        <authorList>
            <person name="Mazhar S."/>
            <person name="Altermann E."/>
            <person name="Hill C."/>
            <person name="Mcauliffe O."/>
        </authorList>
    </citation>
    <scope>NUCLEOTIDE SEQUENCE [LARGE SCALE GENOMIC DNA]</scope>
    <source>
        <strain evidence="5 6">CCM4815</strain>
    </source>
</reference>
<comment type="caution">
    <text evidence="5">The sequence shown here is derived from an EMBL/GenBank/DDBJ whole genome shotgun (WGS) entry which is preliminary data.</text>
</comment>
<evidence type="ECO:0000259" key="4">
    <source>
        <dbReference type="PROSITE" id="PS50932"/>
    </source>
</evidence>
<dbReference type="CDD" id="cd01392">
    <property type="entry name" value="HTH_LacI"/>
    <property type="match status" value="1"/>
</dbReference>
<dbReference type="AlphaFoldDB" id="A0A4R6BWJ9"/>
<dbReference type="SMART" id="SM00354">
    <property type="entry name" value="HTH_LACI"/>
    <property type="match status" value="1"/>
</dbReference>
<dbReference type="SUPFAM" id="SSF47413">
    <property type="entry name" value="lambda repressor-like DNA-binding domains"/>
    <property type="match status" value="1"/>
</dbReference>
<dbReference type="InterPro" id="IPR046335">
    <property type="entry name" value="LacI/GalR-like_sensor"/>
</dbReference>
<dbReference type="PRINTS" id="PR00036">
    <property type="entry name" value="HTHLACI"/>
</dbReference>
<protein>
    <submittedName>
        <fullName evidence="5">LacI family transcriptional regulator</fullName>
    </submittedName>
</protein>
<dbReference type="GO" id="GO:0003700">
    <property type="term" value="F:DNA-binding transcription factor activity"/>
    <property type="evidence" value="ECO:0007669"/>
    <property type="project" value="TreeGrafter"/>
</dbReference>
<evidence type="ECO:0000313" key="5">
    <source>
        <dbReference type="EMBL" id="TDM12817.1"/>
    </source>
</evidence>